<protein>
    <recommendedName>
        <fullName evidence="1">Myb/SANT-like DNA-binding domain-containing protein</fullName>
    </recommendedName>
</protein>
<name>A0A834Y779_APHGI</name>
<dbReference type="AlphaFoldDB" id="A0A834Y779"/>
<evidence type="ECO:0000259" key="1">
    <source>
        <dbReference type="Pfam" id="PF13837"/>
    </source>
</evidence>
<dbReference type="Proteomes" id="UP000639338">
    <property type="component" value="Unassembled WGS sequence"/>
</dbReference>
<dbReference type="InterPro" id="IPR044822">
    <property type="entry name" value="Myb_DNA-bind_4"/>
</dbReference>
<accession>A0A834Y779</accession>
<dbReference type="EMBL" id="JACMRX010000001">
    <property type="protein sequence ID" value="KAF7998544.1"/>
    <property type="molecule type" value="Genomic_DNA"/>
</dbReference>
<proteinExistence type="predicted"/>
<dbReference type="Pfam" id="PF13837">
    <property type="entry name" value="Myb_DNA-bind_4"/>
    <property type="match status" value="1"/>
</dbReference>
<reference evidence="2 3" key="1">
    <citation type="submission" date="2020-08" db="EMBL/GenBank/DDBJ databases">
        <title>Aphidius gifuensis genome sequencing and assembly.</title>
        <authorList>
            <person name="Du Z."/>
        </authorList>
    </citation>
    <scope>NUCLEOTIDE SEQUENCE [LARGE SCALE GENOMIC DNA]</scope>
    <source>
        <strain evidence="2">YNYX2018</strain>
        <tissue evidence="2">Adults</tissue>
    </source>
</reference>
<evidence type="ECO:0000313" key="2">
    <source>
        <dbReference type="EMBL" id="KAF7998544.1"/>
    </source>
</evidence>
<organism evidence="2 3">
    <name type="scientific">Aphidius gifuensis</name>
    <name type="common">Parasitoid wasp</name>
    <dbReference type="NCBI Taxonomy" id="684658"/>
    <lineage>
        <taxon>Eukaryota</taxon>
        <taxon>Metazoa</taxon>
        <taxon>Ecdysozoa</taxon>
        <taxon>Arthropoda</taxon>
        <taxon>Hexapoda</taxon>
        <taxon>Insecta</taxon>
        <taxon>Pterygota</taxon>
        <taxon>Neoptera</taxon>
        <taxon>Endopterygota</taxon>
        <taxon>Hymenoptera</taxon>
        <taxon>Apocrita</taxon>
        <taxon>Ichneumonoidea</taxon>
        <taxon>Braconidae</taxon>
        <taxon>Aphidiinae</taxon>
        <taxon>Aphidius</taxon>
    </lineage>
</organism>
<sequence>MFNFVSTTPDTSGCEKQLASSVKTHTLVLPSASPSVTSAPPSVTSAPKSCTSLSLNANAYSRASYQLTPGTSGCKKQLASSVKTYTSVLPSASPSVTSAPKSCTSLSLNANAYSRASYQLTPGTSGCKKQLASSVKTYTSTVDTSDNFENDEMYDSYEFLDTNDFTLSSDIPPAVSHPIKRKKTMKNVNENDSLNNARAVWSRDSSLNLIFWYKKNISNFNSPKIRNIVAWQMIVDQMENDGFFYTVNQCKRHFYELKSKYQEKNDNMSHKSSGAAPINFEFYEEFEDMFHDKPNINPKHRASHYMVLPQYYILAKMT</sequence>
<evidence type="ECO:0000313" key="3">
    <source>
        <dbReference type="Proteomes" id="UP000639338"/>
    </source>
</evidence>
<gene>
    <name evidence="2" type="ORF">HCN44_010952</name>
</gene>
<feature type="domain" description="Myb/SANT-like DNA-binding" evidence="1">
    <location>
        <begin position="200"/>
        <end position="289"/>
    </location>
</feature>
<comment type="caution">
    <text evidence="2">The sequence shown here is derived from an EMBL/GenBank/DDBJ whole genome shotgun (WGS) entry which is preliminary data.</text>
</comment>
<keyword evidence="3" id="KW-1185">Reference proteome</keyword>
<dbReference type="Gene3D" id="1.10.10.60">
    <property type="entry name" value="Homeodomain-like"/>
    <property type="match status" value="1"/>
</dbReference>